<dbReference type="RefSeq" id="WP_415862032.1">
    <property type="nucleotide sequence ID" value="NZ_CP134536.1"/>
</dbReference>
<name>A0ABY9Y284_9FLAO</name>
<sequence>MKKIILIAILIVYSFTVSAQNKLENSTGVIFGVKAGVNFATITGDDTEDVDTRTSFHVGVVVEMEIFDKFSFQPEILYSSQGAKGSSDGMDMEIKYDYLNIPLLVKYYLAEGFSIEGGPQVGILLSADGKASGISVDIKDITKDIDFSLDLGLGYILENGLNFAARYNFGISNINDNNGTIMGTEFDFGDVKNYNGVFQLSVGYMF</sequence>
<protein>
    <submittedName>
        <fullName evidence="3">Porin family protein</fullName>
    </submittedName>
</protein>
<reference evidence="3 4" key="1">
    <citation type="submission" date="2023-09" db="EMBL/GenBank/DDBJ databases">
        <title>Thalassobella suaedae gen. nov., sp. nov., a marine bacterium of the family Flavobacteriaceae isolated from a halophyte Suaeda japonica.</title>
        <authorList>
            <person name="Lee S.Y."/>
            <person name="Hwang C.Y."/>
        </authorList>
    </citation>
    <scope>NUCLEOTIDE SEQUENCE [LARGE SCALE GENOMIC DNA]</scope>
    <source>
        <strain evidence="3 4">HL-DH10</strain>
    </source>
</reference>
<dbReference type="Proteomes" id="UP001303407">
    <property type="component" value="Chromosome"/>
</dbReference>
<gene>
    <name evidence="3" type="ORF">RHP49_14270</name>
</gene>
<dbReference type="EMBL" id="CP134536">
    <property type="protein sequence ID" value="WNH12050.1"/>
    <property type="molecule type" value="Genomic_DNA"/>
</dbReference>
<evidence type="ECO:0000313" key="3">
    <source>
        <dbReference type="EMBL" id="WNH12050.1"/>
    </source>
</evidence>
<evidence type="ECO:0000313" key="4">
    <source>
        <dbReference type="Proteomes" id="UP001303407"/>
    </source>
</evidence>
<accession>A0ABY9Y284</accession>
<feature type="chain" id="PRO_5045112370" evidence="1">
    <location>
        <begin position="20"/>
        <end position="206"/>
    </location>
</feature>
<feature type="signal peptide" evidence="1">
    <location>
        <begin position="1"/>
        <end position="19"/>
    </location>
</feature>
<dbReference type="Pfam" id="PF13568">
    <property type="entry name" value="OMP_b-brl_2"/>
    <property type="match status" value="1"/>
</dbReference>
<evidence type="ECO:0000259" key="2">
    <source>
        <dbReference type="Pfam" id="PF13568"/>
    </source>
</evidence>
<organism evidence="3 4">
    <name type="scientific">Thalassobellus suaedae</name>
    <dbReference type="NCBI Taxonomy" id="3074124"/>
    <lineage>
        <taxon>Bacteria</taxon>
        <taxon>Pseudomonadati</taxon>
        <taxon>Bacteroidota</taxon>
        <taxon>Flavobacteriia</taxon>
        <taxon>Flavobacteriales</taxon>
        <taxon>Flavobacteriaceae</taxon>
        <taxon>Thalassobellus</taxon>
    </lineage>
</organism>
<proteinExistence type="predicted"/>
<dbReference type="InterPro" id="IPR025665">
    <property type="entry name" value="Beta-barrel_OMP_2"/>
</dbReference>
<keyword evidence="1" id="KW-0732">Signal</keyword>
<evidence type="ECO:0000256" key="1">
    <source>
        <dbReference type="SAM" id="SignalP"/>
    </source>
</evidence>
<keyword evidence="4" id="KW-1185">Reference proteome</keyword>
<feature type="domain" description="Outer membrane protein beta-barrel" evidence="2">
    <location>
        <begin position="27"/>
        <end position="174"/>
    </location>
</feature>